<evidence type="ECO:0000313" key="2">
    <source>
        <dbReference type="Proteomes" id="UP000186817"/>
    </source>
</evidence>
<comment type="caution">
    <text evidence="1">The sequence shown here is derived from an EMBL/GenBank/DDBJ whole genome shotgun (WGS) entry which is preliminary data.</text>
</comment>
<organism evidence="1 2">
    <name type="scientific">Symbiodinium microadriaticum</name>
    <name type="common">Dinoflagellate</name>
    <name type="synonym">Zooxanthella microadriatica</name>
    <dbReference type="NCBI Taxonomy" id="2951"/>
    <lineage>
        <taxon>Eukaryota</taxon>
        <taxon>Sar</taxon>
        <taxon>Alveolata</taxon>
        <taxon>Dinophyceae</taxon>
        <taxon>Suessiales</taxon>
        <taxon>Symbiodiniaceae</taxon>
        <taxon>Symbiodinium</taxon>
    </lineage>
</organism>
<dbReference type="OrthoDB" id="409510at2759"/>
<name>A0A1Q9E5A6_SYMMI</name>
<dbReference type="InterPro" id="IPR027417">
    <property type="entry name" value="P-loop_NTPase"/>
</dbReference>
<dbReference type="AlphaFoldDB" id="A0A1Q9E5A6"/>
<dbReference type="EMBL" id="LSRX01000261">
    <property type="protein sequence ID" value="OLQ02595.1"/>
    <property type="molecule type" value="Genomic_DNA"/>
</dbReference>
<reference evidence="1 2" key="1">
    <citation type="submission" date="2016-02" db="EMBL/GenBank/DDBJ databases">
        <title>Genome analysis of coral dinoflagellate symbionts highlights evolutionary adaptations to a symbiotic lifestyle.</title>
        <authorList>
            <person name="Aranda M."/>
            <person name="Li Y."/>
            <person name="Liew Y.J."/>
            <person name="Baumgarten S."/>
            <person name="Simakov O."/>
            <person name="Wilson M."/>
            <person name="Piel J."/>
            <person name="Ashoor H."/>
            <person name="Bougouffa S."/>
            <person name="Bajic V.B."/>
            <person name="Ryu T."/>
            <person name="Ravasi T."/>
            <person name="Bayer T."/>
            <person name="Micklem G."/>
            <person name="Kim H."/>
            <person name="Bhak J."/>
            <person name="Lajeunesse T.C."/>
            <person name="Voolstra C.R."/>
        </authorList>
    </citation>
    <scope>NUCLEOTIDE SEQUENCE [LARGE SCALE GENOMIC DNA]</scope>
    <source>
        <strain evidence="1 2">CCMP2467</strain>
    </source>
</reference>
<gene>
    <name evidence="1" type="ORF">AK812_SmicGene14577</name>
</gene>
<proteinExistence type="predicted"/>
<dbReference type="Proteomes" id="UP000186817">
    <property type="component" value="Unassembled WGS sequence"/>
</dbReference>
<keyword evidence="2" id="KW-1185">Reference proteome</keyword>
<dbReference type="Gene3D" id="3.40.50.300">
    <property type="entry name" value="P-loop containing nucleotide triphosphate hydrolases"/>
    <property type="match status" value="1"/>
</dbReference>
<evidence type="ECO:0000313" key="1">
    <source>
        <dbReference type="EMBL" id="OLQ02595.1"/>
    </source>
</evidence>
<protein>
    <submittedName>
        <fullName evidence="1">Uncharacterized protein</fullName>
    </submittedName>
</protein>
<accession>A0A1Q9E5A6</accession>
<sequence>MTKVQCTILALLTGASALSAEVADSWTEGDGACNLQTRMEQAESDYVPGLVEQFLQAPLPSANRNLTSENPLVFLHQARAAGTSIRKLISNSSRNLGLKAHIPCYGGVGCNDFRLEGDAAVYAGHFCWADAQRSLKAKGAKQVGCLTSFREPVPRIMSCYSDRLVGSEHVAPACMGDLSVDNLKKLLVDRGCVNEPFRRFSECLPNSTVSMIDTKARQAAWQNTLDYMSQCVPIILGRQVSLKVAANHFPQLADAIWDMKSLAVNRNTHYLNQGECHVPDSHMEAIKELAESETMLYEAAVKRMWQLMLKV</sequence>